<keyword evidence="1" id="KW-0677">Repeat</keyword>
<dbReference type="PRINTS" id="PR00364">
    <property type="entry name" value="DISEASERSIST"/>
</dbReference>
<dbReference type="InterPro" id="IPR041118">
    <property type="entry name" value="Rx_N"/>
</dbReference>
<dbReference type="Pfam" id="PF00931">
    <property type="entry name" value="NB-ARC"/>
    <property type="match status" value="1"/>
</dbReference>
<dbReference type="PANTHER" id="PTHR36766">
    <property type="entry name" value="PLANT BROAD-SPECTRUM MILDEW RESISTANCE PROTEIN RPW8"/>
    <property type="match status" value="1"/>
</dbReference>
<evidence type="ECO:0000313" key="9">
    <source>
        <dbReference type="Proteomes" id="UP000006729"/>
    </source>
</evidence>
<feature type="domain" description="Disease resistance N-terminal" evidence="7">
    <location>
        <begin position="13"/>
        <end position="100"/>
    </location>
</feature>
<dbReference type="SUPFAM" id="SSF52540">
    <property type="entry name" value="P-loop containing nucleoside triphosphate hydrolases"/>
    <property type="match status" value="1"/>
</dbReference>
<dbReference type="PANTHER" id="PTHR36766:SF51">
    <property type="entry name" value="DISEASE RESISTANCE RPP13-LIKE PROTEIN 1"/>
    <property type="match status" value="1"/>
</dbReference>
<evidence type="ECO:0000313" key="8">
    <source>
        <dbReference type="EMBL" id="RQO89564.1"/>
    </source>
</evidence>
<evidence type="ECO:0008006" key="10">
    <source>
        <dbReference type="Google" id="ProtNLM"/>
    </source>
</evidence>
<dbReference type="Gene3D" id="3.40.50.300">
    <property type="entry name" value="P-loop containing nucleotide triphosphate hydrolases"/>
    <property type="match status" value="1"/>
</dbReference>
<evidence type="ECO:0000256" key="2">
    <source>
        <dbReference type="ARBA" id="ARBA00022741"/>
    </source>
</evidence>
<proteinExistence type="predicted"/>
<keyword evidence="5" id="KW-0175">Coiled coil</keyword>
<evidence type="ECO:0000259" key="7">
    <source>
        <dbReference type="Pfam" id="PF18052"/>
    </source>
</evidence>
<dbReference type="FunFam" id="3.40.50.300:FF:001091">
    <property type="entry name" value="Probable disease resistance protein At1g61300"/>
    <property type="match status" value="1"/>
</dbReference>
<dbReference type="InterPro" id="IPR002182">
    <property type="entry name" value="NB-ARC"/>
</dbReference>
<protein>
    <recommendedName>
        <fullName evidence="10">Disease resistance RPP13-like protein 1</fullName>
    </recommendedName>
</protein>
<feature type="domain" description="NB-ARC" evidence="6">
    <location>
        <begin position="178"/>
        <end position="344"/>
    </location>
</feature>
<gene>
    <name evidence="8" type="ORF">POPTR_004G194850</name>
</gene>
<feature type="coiled-coil region" evidence="5">
    <location>
        <begin position="31"/>
        <end position="58"/>
    </location>
</feature>
<evidence type="ECO:0000256" key="4">
    <source>
        <dbReference type="ARBA" id="ARBA00022840"/>
    </source>
</evidence>
<dbReference type="EMBL" id="CM009293">
    <property type="protein sequence ID" value="RQO89564.1"/>
    <property type="molecule type" value="Genomic_DNA"/>
</dbReference>
<evidence type="ECO:0000256" key="5">
    <source>
        <dbReference type="SAM" id="Coils"/>
    </source>
</evidence>
<evidence type="ECO:0000259" key="6">
    <source>
        <dbReference type="Pfam" id="PF00931"/>
    </source>
</evidence>
<reference evidence="8 9" key="1">
    <citation type="journal article" date="2006" name="Science">
        <title>The genome of black cottonwood, Populus trichocarpa (Torr. &amp; Gray).</title>
        <authorList>
            <person name="Tuskan G.A."/>
            <person name="Difazio S."/>
            <person name="Jansson S."/>
            <person name="Bohlmann J."/>
            <person name="Grigoriev I."/>
            <person name="Hellsten U."/>
            <person name="Putnam N."/>
            <person name="Ralph S."/>
            <person name="Rombauts S."/>
            <person name="Salamov A."/>
            <person name="Schein J."/>
            <person name="Sterck L."/>
            <person name="Aerts A."/>
            <person name="Bhalerao R.R."/>
            <person name="Bhalerao R.P."/>
            <person name="Blaudez D."/>
            <person name="Boerjan W."/>
            <person name="Brun A."/>
            <person name="Brunner A."/>
            <person name="Busov V."/>
            <person name="Campbell M."/>
            <person name="Carlson J."/>
            <person name="Chalot M."/>
            <person name="Chapman J."/>
            <person name="Chen G.L."/>
            <person name="Cooper D."/>
            <person name="Coutinho P.M."/>
            <person name="Couturier J."/>
            <person name="Covert S."/>
            <person name="Cronk Q."/>
            <person name="Cunningham R."/>
            <person name="Davis J."/>
            <person name="Degroeve S."/>
            <person name="Dejardin A."/>
            <person name="Depamphilis C."/>
            <person name="Detter J."/>
            <person name="Dirks B."/>
            <person name="Dubchak I."/>
            <person name="Duplessis S."/>
            <person name="Ehlting J."/>
            <person name="Ellis B."/>
            <person name="Gendler K."/>
            <person name="Goodstein D."/>
            <person name="Gribskov M."/>
            <person name="Grimwood J."/>
            <person name="Groover A."/>
            <person name="Gunter L."/>
            <person name="Hamberger B."/>
            <person name="Heinze B."/>
            <person name="Helariutta Y."/>
            <person name="Henrissat B."/>
            <person name="Holligan D."/>
            <person name="Holt R."/>
            <person name="Huang W."/>
            <person name="Islam-Faridi N."/>
            <person name="Jones S."/>
            <person name="Jones-Rhoades M."/>
            <person name="Jorgensen R."/>
            <person name="Joshi C."/>
            <person name="Kangasjarvi J."/>
            <person name="Karlsson J."/>
            <person name="Kelleher C."/>
            <person name="Kirkpatrick R."/>
            <person name="Kirst M."/>
            <person name="Kohler A."/>
            <person name="Kalluri U."/>
            <person name="Larimer F."/>
            <person name="Leebens-Mack J."/>
            <person name="Leple J.C."/>
            <person name="Locascio P."/>
            <person name="Lou Y."/>
            <person name="Lucas S."/>
            <person name="Martin F."/>
            <person name="Montanini B."/>
            <person name="Napoli C."/>
            <person name="Nelson D.R."/>
            <person name="Nelson C."/>
            <person name="Nieminen K."/>
            <person name="Nilsson O."/>
            <person name="Pereda V."/>
            <person name="Peter G."/>
            <person name="Philippe R."/>
            <person name="Pilate G."/>
            <person name="Poliakov A."/>
            <person name="Razumovskaya J."/>
            <person name="Richardson P."/>
            <person name="Rinaldi C."/>
            <person name="Ritland K."/>
            <person name="Rouze P."/>
            <person name="Ryaboy D."/>
            <person name="Schmutz J."/>
            <person name="Schrader J."/>
            <person name="Segerman B."/>
            <person name="Shin H."/>
            <person name="Siddiqui A."/>
            <person name="Sterky F."/>
            <person name="Terry A."/>
            <person name="Tsai C.J."/>
            <person name="Uberbacher E."/>
            <person name="Unneberg P."/>
            <person name="Vahala J."/>
            <person name="Wall K."/>
            <person name="Wessler S."/>
            <person name="Yang G."/>
            <person name="Yin T."/>
            <person name="Douglas C."/>
            <person name="Marra M."/>
            <person name="Sandberg G."/>
            <person name="Van de Peer Y."/>
            <person name="Rokhsar D."/>
        </authorList>
    </citation>
    <scope>NUCLEOTIDE SEQUENCE [LARGE SCALE GENOMIC DNA]</scope>
    <source>
        <strain evidence="9">cv. Nisqually</strain>
    </source>
</reference>
<keyword evidence="3" id="KW-0611">Plant defense</keyword>
<dbReference type="GO" id="GO:0098542">
    <property type="term" value="P:defense response to other organism"/>
    <property type="evidence" value="ECO:0000318"/>
    <property type="project" value="GO_Central"/>
</dbReference>
<dbReference type="Gene3D" id="1.20.5.4130">
    <property type="match status" value="1"/>
</dbReference>
<evidence type="ECO:0000256" key="3">
    <source>
        <dbReference type="ARBA" id="ARBA00022821"/>
    </source>
</evidence>
<keyword evidence="9" id="KW-1185">Reference proteome</keyword>
<dbReference type="AlphaFoldDB" id="A0A3N7GB31"/>
<dbReference type="GO" id="GO:0043531">
    <property type="term" value="F:ADP binding"/>
    <property type="evidence" value="ECO:0007669"/>
    <property type="project" value="InterPro"/>
</dbReference>
<evidence type="ECO:0000256" key="1">
    <source>
        <dbReference type="ARBA" id="ARBA00022737"/>
    </source>
</evidence>
<keyword evidence="4" id="KW-0067">ATP-binding</keyword>
<organism evidence="8 9">
    <name type="scientific">Populus trichocarpa</name>
    <name type="common">Western balsam poplar</name>
    <name type="synonym">Populus balsamifera subsp. trichocarpa</name>
    <dbReference type="NCBI Taxonomy" id="3694"/>
    <lineage>
        <taxon>Eukaryota</taxon>
        <taxon>Viridiplantae</taxon>
        <taxon>Streptophyta</taxon>
        <taxon>Embryophyta</taxon>
        <taxon>Tracheophyta</taxon>
        <taxon>Spermatophyta</taxon>
        <taxon>Magnoliopsida</taxon>
        <taxon>eudicotyledons</taxon>
        <taxon>Gunneridae</taxon>
        <taxon>Pentapetalae</taxon>
        <taxon>rosids</taxon>
        <taxon>fabids</taxon>
        <taxon>Malpighiales</taxon>
        <taxon>Salicaceae</taxon>
        <taxon>Saliceae</taxon>
        <taxon>Populus</taxon>
    </lineage>
</organism>
<keyword evidence="2" id="KW-0547">Nucleotide-binding</keyword>
<name>A0A3N7GB31_POPTR</name>
<accession>A0A3N7GB31</accession>
<dbReference type="Pfam" id="PF18052">
    <property type="entry name" value="Rx_N"/>
    <property type="match status" value="1"/>
</dbReference>
<dbReference type="Proteomes" id="UP000006729">
    <property type="component" value="Chromosome 4"/>
</dbReference>
<dbReference type="GO" id="GO:0005524">
    <property type="term" value="F:ATP binding"/>
    <property type="evidence" value="ECO:0007669"/>
    <property type="project" value="UniProtKB-KW"/>
</dbReference>
<dbReference type="InParanoid" id="A0A3N7GB31"/>
<dbReference type="InterPro" id="IPR027417">
    <property type="entry name" value="P-loop_NTPase"/>
</dbReference>
<sequence length="391" mass="43747">MEVVGEVFLSALLEPLLGKLTSGDLLNFVRKTQVEKELNKWKRRLSEIDAVLKDAEEKPITSPTVKIWLTKLRDLAYDVEDVLDEFQTEALASKMRAESQASSSTVRKLLPTCCAGLNPSAIELNMRTGSRLRGITTRLEAIAKEKIELDVGITRSKGVKKRATTSLVKESDVCGRDNDKKAILELLMNDGASNLEYSVIPIIGMGGIGKTTLAQLVYNDESVKFDCKAWVCVSDDFDIPRITKTILQHLGSCEDKDLNVLQERLKDKLSGKKFLIVLDDVWSNNYDDWTALSLPFSAGARGSKVIITTRIEDIASKMGSVRAYTLERLSFDECLRIFTQHALDSRNFDAHLELKEIGEAIVGKCKDCLWLPRHLEDSYAINRTLKSGKIF</sequence>